<accession>A0A5B9QC72</accession>
<evidence type="ECO:0000313" key="4">
    <source>
        <dbReference type="Proteomes" id="UP000323917"/>
    </source>
</evidence>
<evidence type="ECO:0000259" key="2">
    <source>
        <dbReference type="SMART" id="SM00642"/>
    </source>
</evidence>
<dbReference type="GO" id="GO:0043895">
    <property type="term" value="F:cyclomaltodextrin glucanotransferase activity"/>
    <property type="evidence" value="ECO:0007669"/>
    <property type="project" value="UniProtKB-EC"/>
</dbReference>
<dbReference type="EMBL" id="CP042913">
    <property type="protein sequence ID" value="QEG36568.1"/>
    <property type="molecule type" value="Genomic_DNA"/>
</dbReference>
<keyword evidence="3" id="KW-0808">Transferase</keyword>
<keyword evidence="1" id="KW-0732">Signal</keyword>
<dbReference type="KEGG" id="bgok:Pr1d_38820"/>
<proteinExistence type="predicted"/>
<dbReference type="Proteomes" id="UP000323917">
    <property type="component" value="Chromosome"/>
</dbReference>
<dbReference type="GO" id="GO:0000272">
    <property type="term" value="P:polysaccharide catabolic process"/>
    <property type="evidence" value="ECO:0007669"/>
    <property type="project" value="InterPro"/>
</dbReference>
<dbReference type="RefSeq" id="WP_148074896.1">
    <property type="nucleotide sequence ID" value="NZ_CP042913.1"/>
</dbReference>
<dbReference type="InterPro" id="IPR017853">
    <property type="entry name" value="GH"/>
</dbReference>
<dbReference type="InterPro" id="IPR006047">
    <property type="entry name" value="GH13_cat_dom"/>
</dbReference>
<evidence type="ECO:0000313" key="3">
    <source>
        <dbReference type="EMBL" id="QEG36568.1"/>
    </source>
</evidence>
<protein>
    <submittedName>
        <fullName evidence="3">Cyclomaltodextrin glucanotransferase</fullName>
        <ecNumber evidence="3">2.4.1.19</ecNumber>
    </submittedName>
</protein>
<gene>
    <name evidence="3" type="primary">cgt</name>
    <name evidence="3" type="ORF">Pr1d_38820</name>
</gene>
<reference evidence="3 4" key="1">
    <citation type="submission" date="2019-08" db="EMBL/GenBank/DDBJ databases">
        <title>Deep-cultivation of Planctomycetes and their phenomic and genomic characterization uncovers novel biology.</title>
        <authorList>
            <person name="Wiegand S."/>
            <person name="Jogler M."/>
            <person name="Boedeker C."/>
            <person name="Pinto D."/>
            <person name="Vollmers J."/>
            <person name="Rivas-Marin E."/>
            <person name="Kohn T."/>
            <person name="Peeters S.H."/>
            <person name="Heuer A."/>
            <person name="Rast P."/>
            <person name="Oberbeckmann S."/>
            <person name="Bunk B."/>
            <person name="Jeske O."/>
            <person name="Meyerdierks A."/>
            <person name="Storesund J.E."/>
            <person name="Kallscheuer N."/>
            <person name="Luecker S."/>
            <person name="Lage O.M."/>
            <person name="Pohl T."/>
            <person name="Merkel B.J."/>
            <person name="Hornburger P."/>
            <person name="Mueller R.-W."/>
            <person name="Bruemmer F."/>
            <person name="Labrenz M."/>
            <person name="Spormann A.M."/>
            <person name="Op den Camp H."/>
            <person name="Overmann J."/>
            <person name="Amann R."/>
            <person name="Jetten M.S.M."/>
            <person name="Mascher T."/>
            <person name="Medema M.H."/>
            <person name="Devos D.P."/>
            <person name="Kaster A.-K."/>
            <person name="Ovreas L."/>
            <person name="Rohde M."/>
            <person name="Galperin M.Y."/>
            <person name="Jogler C."/>
        </authorList>
    </citation>
    <scope>NUCLEOTIDE SEQUENCE [LARGE SCALE GENOMIC DNA]</scope>
    <source>
        <strain evidence="3 4">Pr1d</strain>
    </source>
</reference>
<dbReference type="SUPFAM" id="SSF51445">
    <property type="entry name" value="(Trans)glycosidases"/>
    <property type="match status" value="1"/>
</dbReference>
<dbReference type="InterPro" id="IPR036439">
    <property type="entry name" value="Dockerin_dom_sf"/>
</dbReference>
<dbReference type="Gene3D" id="1.10.1330.10">
    <property type="entry name" value="Dockerin domain"/>
    <property type="match status" value="1"/>
</dbReference>
<evidence type="ECO:0000256" key="1">
    <source>
        <dbReference type="SAM" id="SignalP"/>
    </source>
</evidence>
<dbReference type="SMART" id="SM00642">
    <property type="entry name" value="Aamy"/>
    <property type="match status" value="1"/>
</dbReference>
<keyword evidence="4" id="KW-1185">Reference proteome</keyword>
<dbReference type="AlphaFoldDB" id="A0A5B9QC72"/>
<dbReference type="OrthoDB" id="9805159at2"/>
<feature type="signal peptide" evidence="1">
    <location>
        <begin position="1"/>
        <end position="28"/>
    </location>
</feature>
<name>A0A5B9QC72_9BACT</name>
<keyword evidence="3" id="KW-0328">Glycosyltransferase</keyword>
<dbReference type="Gene3D" id="3.20.20.80">
    <property type="entry name" value="Glycosidases"/>
    <property type="match status" value="2"/>
</dbReference>
<sequence length="1090" mass="117837" precursor="true">MIFTRLVRRILVACALCLASQEQNLACAQDVSAPAMLQMFEARWQTIEDRQVDLFYADYGAMWLPPPQRADTGPFSVGYDLFDRFDLGKPQNETLYGTENGLKSLVNSAHRAGMNVYTDLIWNHNGFGSPNEPAFVALGGYPGFVMNTPGDQFGDFHDPFINFDNNPLEGRLAGLTDIAQEKNYQFIRHPVAEGDPDNIPAGTIYNKPDPNNTRFYTDQDLGGTSVFDPALNANVTLYDFNTTTPLAGDPIMENATGLLMRNARWMVQEIGVDGFRTDAIKHMPTWVLNYLDQAVFRANPRLNHDGTFKPVYSFGEVLDGNKGFVQEFIRHDLPNPLAISPSNTTVGGNRDALDFPLFFALRSNLTGNGLANNWHGIRGASQDFQDDGLQNGSQGVSFVDSHDHLPGGFPFLKNVAYAYTLMRPGNALVYLNAKEFGENRDFPNDGKDDALGGFYGETITKLVEVRSSHGRGDFHERWIDDAFNSNGFSNIYIYERSNSAIVGLNSRNDAFVETRSGVQTNFAPGSILVELTGNAADPTVDPGEVIPETVKVNGSGQINMSIPSNDTHGRGYVIYGLATPQGSLNLTNVAGTIAGAIPTAGNNGTARLGDIDVIRADSFAVQLNTTPISLVDPTTGLMIRDFAADGDTALVRLNEGEDLNNLAGIDHPTPGDISYGFEEFTDTRIPGLGNNGFGSYSQTIDTTQLSEGRHFITARAFRHRDSGTGGDGGPAVFTDFKRAIYVDRFAPESTVVSFDPFASSPNTLQNRDLIVKSNDATASSMHLFLDLPAGLTDEQVLQMALDGQGTAGRYDADSFVFGFQNVGTGNHVATVVTFEPSFDGTNGFTIRRNVGMFTETGVGAGFGDLNFNGQVRTGDLAGFNNGSFEDVLYSQNAKFNAAADLDGNGLVNNLDLYALGPELDAMSGISPTSLNSYEGVLRRRGDLNEDGSSNVGDVENLYAAIGGNAWLTDLNVDGIVDILDVQTLVTEIFQTVNGDFDLDGDVDGRDFLVWQRNAGMPGRYDQGDADLNGAIDASDLAVWQQAYGAAGLTALTATAQAVPEPSAFVLYIVTGLVLVVGARNHSHKSVRCKF</sequence>
<dbReference type="PANTHER" id="PTHR43447">
    <property type="entry name" value="ALPHA-AMYLASE"/>
    <property type="match status" value="1"/>
</dbReference>
<organism evidence="3 4">
    <name type="scientific">Bythopirellula goksoeyrii</name>
    <dbReference type="NCBI Taxonomy" id="1400387"/>
    <lineage>
        <taxon>Bacteria</taxon>
        <taxon>Pseudomonadati</taxon>
        <taxon>Planctomycetota</taxon>
        <taxon>Planctomycetia</taxon>
        <taxon>Pirellulales</taxon>
        <taxon>Lacipirellulaceae</taxon>
        <taxon>Bythopirellula</taxon>
    </lineage>
</organism>
<feature type="domain" description="Glycosyl hydrolase family 13 catalytic" evidence="2">
    <location>
        <begin position="34"/>
        <end position="466"/>
    </location>
</feature>
<dbReference type="EC" id="2.4.1.19" evidence="3"/>
<feature type="chain" id="PRO_5022869064" evidence="1">
    <location>
        <begin position="29"/>
        <end position="1090"/>
    </location>
</feature>